<keyword evidence="7 8" id="KW-0472">Membrane</keyword>
<evidence type="ECO:0000256" key="2">
    <source>
        <dbReference type="ARBA" id="ARBA00005745"/>
    </source>
</evidence>
<dbReference type="Pfam" id="PF00482">
    <property type="entry name" value="T2SSF"/>
    <property type="match status" value="2"/>
</dbReference>
<dbReference type="PANTHER" id="PTHR30012:SF0">
    <property type="entry name" value="TYPE II SECRETION SYSTEM PROTEIN F-RELATED"/>
    <property type="match status" value="1"/>
</dbReference>
<dbReference type="GeneID" id="94694915"/>
<dbReference type="PRINTS" id="PR00812">
    <property type="entry name" value="BCTERIALGSPF"/>
</dbReference>
<dbReference type="InterPro" id="IPR042094">
    <property type="entry name" value="T2SS_GspF_sf"/>
</dbReference>
<comment type="subcellular location">
    <subcellularLocation>
        <location evidence="1">Cell inner membrane</location>
        <topology evidence="1">Multi-pass membrane protein</topology>
    </subcellularLocation>
</comment>
<evidence type="ECO:0000313" key="11">
    <source>
        <dbReference type="Proteomes" id="UP000183417"/>
    </source>
</evidence>
<feature type="transmembrane region" description="Helical" evidence="8">
    <location>
        <begin position="224"/>
        <end position="243"/>
    </location>
</feature>
<dbReference type="EMBL" id="FNPE01000001">
    <property type="protein sequence ID" value="SDX75593.1"/>
    <property type="molecule type" value="Genomic_DNA"/>
</dbReference>
<dbReference type="PANTHER" id="PTHR30012">
    <property type="entry name" value="GENERAL SECRETION PATHWAY PROTEIN"/>
    <property type="match status" value="1"/>
</dbReference>
<keyword evidence="5 8" id="KW-0812">Transmembrane</keyword>
<feature type="transmembrane region" description="Helical" evidence="8">
    <location>
        <begin position="377"/>
        <end position="400"/>
    </location>
</feature>
<evidence type="ECO:0000259" key="9">
    <source>
        <dbReference type="Pfam" id="PF00482"/>
    </source>
</evidence>
<evidence type="ECO:0000256" key="3">
    <source>
        <dbReference type="ARBA" id="ARBA00022475"/>
    </source>
</evidence>
<evidence type="ECO:0000313" key="10">
    <source>
        <dbReference type="EMBL" id="SDX75593.1"/>
    </source>
</evidence>
<evidence type="ECO:0000256" key="6">
    <source>
        <dbReference type="ARBA" id="ARBA00022989"/>
    </source>
</evidence>
<feature type="domain" description="Type II secretion system protein GspF" evidence="9">
    <location>
        <begin position="72"/>
        <end position="194"/>
    </location>
</feature>
<evidence type="ECO:0000256" key="8">
    <source>
        <dbReference type="SAM" id="Phobius"/>
    </source>
</evidence>
<evidence type="ECO:0000256" key="7">
    <source>
        <dbReference type="ARBA" id="ARBA00023136"/>
    </source>
</evidence>
<evidence type="ECO:0000256" key="1">
    <source>
        <dbReference type="ARBA" id="ARBA00004429"/>
    </source>
</evidence>
<evidence type="ECO:0000256" key="5">
    <source>
        <dbReference type="ARBA" id="ARBA00022692"/>
    </source>
</evidence>
<keyword evidence="4" id="KW-0997">Cell inner membrane</keyword>
<feature type="domain" description="Type II secretion system protein GspF" evidence="9">
    <location>
        <begin position="274"/>
        <end position="395"/>
    </location>
</feature>
<dbReference type="GO" id="GO:0005886">
    <property type="term" value="C:plasma membrane"/>
    <property type="evidence" value="ECO:0007669"/>
    <property type="project" value="UniProtKB-SubCell"/>
</dbReference>
<dbReference type="InterPro" id="IPR018076">
    <property type="entry name" value="T2SS_GspF_dom"/>
</dbReference>
<feature type="transmembrane region" description="Helical" evidence="8">
    <location>
        <begin position="167"/>
        <end position="193"/>
    </location>
</feature>
<dbReference type="Gene3D" id="1.20.81.30">
    <property type="entry name" value="Type II secretion system (T2SS), domain F"/>
    <property type="match status" value="2"/>
</dbReference>
<accession>A0A1H3EA22</accession>
<dbReference type="RefSeq" id="WP_074920523.1">
    <property type="nucleotide sequence ID" value="NZ_CP141274.1"/>
</dbReference>
<dbReference type="InterPro" id="IPR003004">
    <property type="entry name" value="GspF/PilC"/>
</dbReference>
<proteinExistence type="inferred from homology"/>
<evidence type="ECO:0000256" key="4">
    <source>
        <dbReference type="ARBA" id="ARBA00022519"/>
    </source>
</evidence>
<protein>
    <submittedName>
        <fullName evidence="10">General secretion pathway protein F</fullName>
    </submittedName>
</protein>
<organism evidence="10 11">
    <name type="scientific">Delftia lacustris</name>
    <dbReference type="NCBI Taxonomy" id="558537"/>
    <lineage>
        <taxon>Bacteria</taxon>
        <taxon>Pseudomonadati</taxon>
        <taxon>Pseudomonadota</taxon>
        <taxon>Betaproteobacteria</taxon>
        <taxon>Burkholderiales</taxon>
        <taxon>Comamonadaceae</taxon>
        <taxon>Delftia</taxon>
    </lineage>
</organism>
<dbReference type="GO" id="GO:0015628">
    <property type="term" value="P:protein secretion by the type II secretion system"/>
    <property type="evidence" value="ECO:0007669"/>
    <property type="project" value="TreeGrafter"/>
</dbReference>
<comment type="similarity">
    <text evidence="2">Belongs to the GSP F family.</text>
</comment>
<dbReference type="AlphaFoldDB" id="A0A1H3EA22"/>
<gene>
    <name evidence="10" type="ORF">SAMN05421547_101104</name>
</gene>
<keyword evidence="6 8" id="KW-1133">Transmembrane helix</keyword>
<reference evidence="10 11" key="1">
    <citation type="submission" date="2016-10" db="EMBL/GenBank/DDBJ databases">
        <authorList>
            <person name="de Groot N.N."/>
        </authorList>
    </citation>
    <scope>NUCLEOTIDE SEQUENCE [LARGE SCALE GENOMIC DNA]</scope>
    <source>
        <strain evidence="10 11">LMG 24775</strain>
    </source>
</reference>
<dbReference type="FunFam" id="1.20.81.30:FF:000001">
    <property type="entry name" value="Type II secretion system protein F"/>
    <property type="match status" value="2"/>
</dbReference>
<dbReference type="Proteomes" id="UP000183417">
    <property type="component" value="Unassembled WGS sequence"/>
</dbReference>
<keyword evidence="3" id="KW-1003">Cell membrane</keyword>
<name>A0A1H3EA22_9BURK</name>
<sequence>MPDYSWEAVDSRGQMVKGTFSAAAVAEVVVHLRKSRLSPIKVEEAASLGNVPLAARALKKGRIKADDIQGMTTELAIMMRAGLSLDNALKVLVEMSHKVQMQAMLQSVLDSVKAGMPLSQALGKHHDLFGDFYINMVRSGEASGQMSGVLNRLVEHMARQRALRDSVVSATIYPAILLGVAVLSLVAMLGFVVPQFEQLFNDMGDALPLPTQFVMGLGHAFRSYGWAVFIVLGALGWVFARWAKSPKGRQTWQSWLLGLPGLGGVVRKYQLTLFSRSLGTLLGNGVTLLTALRIASDTVSNVAIRERLEKMGPMVKEGHRMAHAAQKTGEFEPLALNLVRVGEETGRLGDMMLELSNILNREVENAIKRLLTMLEPALILVLGILIASIIVSILLGILSVNDLAV</sequence>